<reference evidence="1 2" key="1">
    <citation type="journal article" date="2020" name="Appl. Environ. Microbiol.">
        <title>Genomic Characteristics of a Novel Species of Ammonia-Oxidizing Archaea from the Jiulong River Estuary.</title>
        <authorList>
            <person name="Zou D."/>
            <person name="Wan R."/>
            <person name="Han L."/>
            <person name="Xu M.N."/>
            <person name="Liu Y."/>
            <person name="Liu H."/>
            <person name="Kao S.J."/>
            <person name="Li M."/>
        </authorList>
    </citation>
    <scope>NUCLEOTIDE SEQUENCE [LARGE SCALE GENOMIC DNA]</scope>
    <source>
        <strain evidence="1">W1bin1</strain>
    </source>
</reference>
<dbReference type="EMBL" id="JACEMZ010000098">
    <property type="protein sequence ID" value="MBA4453258.1"/>
    <property type="molecule type" value="Genomic_DNA"/>
</dbReference>
<accession>A0AC60W0N9</accession>
<evidence type="ECO:0000313" key="2">
    <source>
        <dbReference type="Proteomes" id="UP000559653"/>
    </source>
</evidence>
<organism evidence="1 2">
    <name type="scientific">Candidatus Nitrosomaritimum aestuariumsis</name>
    <dbReference type="NCBI Taxonomy" id="3342354"/>
    <lineage>
        <taxon>Archaea</taxon>
        <taxon>Nitrososphaerota</taxon>
        <taxon>Nitrososphaeria</taxon>
        <taxon>Nitrosopumilales</taxon>
        <taxon>Nitrosopumilaceae</taxon>
        <taxon>Candidatus Nitrosomaritimum</taxon>
    </lineage>
</organism>
<evidence type="ECO:0000313" key="1">
    <source>
        <dbReference type="EMBL" id="MBA4453258.1"/>
    </source>
</evidence>
<gene>
    <name evidence="1" type="ORF">H2B03_08885</name>
</gene>
<proteinExistence type="predicted"/>
<dbReference type="Proteomes" id="UP000559653">
    <property type="component" value="Unassembled WGS sequence"/>
</dbReference>
<protein>
    <submittedName>
        <fullName evidence="1">YjbQ family protein</fullName>
    </submittedName>
</protein>
<name>A0AC60W0N9_9ARCH</name>
<sequence length="139" mass="15329">MTVLTESIKIQSEGENDMIDLTEKISDSVTESGISNGSAIIFVSGSTGSVTTIEFEPGLIQDFPEMLNRIAPKNLDYGHERMWHDGNGHSHVKASLLGPSLTIPFIDGQLCLGTWQQIVFVELDTRERTRNLVLQIIGE</sequence>
<comment type="caution">
    <text evidence="1">The sequence shown here is derived from an EMBL/GenBank/DDBJ whole genome shotgun (WGS) entry which is preliminary data.</text>
</comment>